<evidence type="ECO:0000313" key="2">
    <source>
        <dbReference type="EMBL" id="ACZ21486.1"/>
    </source>
</evidence>
<evidence type="ECO:0000313" key="3">
    <source>
        <dbReference type="Proteomes" id="UP000000322"/>
    </source>
</evidence>
<dbReference type="eggNOG" id="ENOG5032RMD">
    <property type="taxonomic scope" value="Bacteria"/>
</dbReference>
<evidence type="ECO:0008006" key="4">
    <source>
        <dbReference type="Google" id="ProtNLM"/>
    </source>
</evidence>
<reference evidence="2 3" key="1">
    <citation type="journal article" date="2009" name="Stand. Genomic Sci.">
        <title>Complete genome sequence of Sanguibacter keddieii type strain (ST-74).</title>
        <authorList>
            <person name="Ivanova N."/>
            <person name="Sikorski J."/>
            <person name="Sims D."/>
            <person name="Brettin T."/>
            <person name="Detter J.C."/>
            <person name="Han C."/>
            <person name="Lapidus A."/>
            <person name="Copeland A."/>
            <person name="Glavina Del Rio T."/>
            <person name="Nolan M."/>
            <person name="Chen F."/>
            <person name="Lucas S."/>
            <person name="Tice H."/>
            <person name="Cheng J.F."/>
            <person name="Bruce D."/>
            <person name="Goodwin L."/>
            <person name="Pitluck S."/>
            <person name="Pati A."/>
            <person name="Mavromatis K."/>
            <person name="Chen A."/>
            <person name="Palaniappan K."/>
            <person name="D'haeseleer P."/>
            <person name="Chain P."/>
            <person name="Bristow J."/>
            <person name="Eisen J.A."/>
            <person name="Markowitz V."/>
            <person name="Hugenholtz P."/>
            <person name="Goker M."/>
            <person name="Pukall R."/>
            <person name="Klenk H.P."/>
            <person name="Kyrpides N.C."/>
        </authorList>
    </citation>
    <scope>NUCLEOTIDE SEQUENCE [LARGE SCALE GENOMIC DNA]</scope>
    <source>
        <strain evidence="3">ATCC 51767 / DSM 10542 / NCFB 3025 / ST-74</strain>
    </source>
</reference>
<dbReference type="OrthoDB" id="25997at2"/>
<proteinExistence type="predicted"/>
<organism evidence="2 3">
    <name type="scientific">Sanguibacter keddieii (strain ATCC 51767 / DSM 10542 / NCFB 3025 / ST-74)</name>
    <dbReference type="NCBI Taxonomy" id="446469"/>
    <lineage>
        <taxon>Bacteria</taxon>
        <taxon>Bacillati</taxon>
        <taxon>Actinomycetota</taxon>
        <taxon>Actinomycetes</taxon>
        <taxon>Micrococcales</taxon>
        <taxon>Sanguibacteraceae</taxon>
        <taxon>Sanguibacter</taxon>
    </lineage>
</organism>
<name>D1BFX5_SANKS</name>
<dbReference type="EMBL" id="CP001819">
    <property type="protein sequence ID" value="ACZ21486.1"/>
    <property type="molecule type" value="Genomic_DNA"/>
</dbReference>
<feature type="transmembrane region" description="Helical" evidence="1">
    <location>
        <begin position="81"/>
        <end position="99"/>
    </location>
</feature>
<dbReference type="RefSeq" id="WP_012866555.1">
    <property type="nucleotide sequence ID" value="NC_013521.1"/>
</dbReference>
<dbReference type="Proteomes" id="UP000000322">
    <property type="component" value="Chromosome"/>
</dbReference>
<feature type="transmembrane region" description="Helical" evidence="1">
    <location>
        <begin position="20"/>
        <end position="41"/>
    </location>
</feature>
<feature type="transmembrane region" description="Helical" evidence="1">
    <location>
        <begin position="119"/>
        <end position="136"/>
    </location>
</feature>
<keyword evidence="1" id="KW-0812">Transmembrane</keyword>
<keyword evidence="1" id="KW-0472">Membrane</keyword>
<keyword evidence="3" id="KW-1185">Reference proteome</keyword>
<dbReference type="HOGENOM" id="CLU_122776_1_0_11"/>
<dbReference type="STRING" id="446469.Sked_15510"/>
<evidence type="ECO:0000256" key="1">
    <source>
        <dbReference type="SAM" id="Phobius"/>
    </source>
</evidence>
<protein>
    <recommendedName>
        <fullName evidence="4">Integral membrane protein</fullName>
    </recommendedName>
</protein>
<sequence length="164" mass="16783">MDLDRTGGSTASPHSTSSGFGRLLVAVYAILALAATVRGAYQLVAHGSEAPLAYSLSLAAGIVYVVATLALAKGTGRWRTVAWVTVSIELVGVLTVGLLTIVDAGDFPEATVWSSFGQGYGYVPLVLPLVGLFWLWRTRPTAAASAATSAAPSVPSEPPANPAA</sequence>
<accession>D1BFX5</accession>
<dbReference type="AlphaFoldDB" id="D1BFX5"/>
<keyword evidence="1" id="KW-1133">Transmembrane helix</keyword>
<feature type="transmembrane region" description="Helical" evidence="1">
    <location>
        <begin position="53"/>
        <end position="72"/>
    </location>
</feature>
<dbReference type="KEGG" id="ske:Sked_15510"/>
<gene>
    <name evidence="2" type="ordered locus">Sked_15510</name>
</gene>